<dbReference type="RefSeq" id="WP_104249279.1">
    <property type="nucleotide sequence ID" value="NZ_PSUD01000002.1"/>
</dbReference>
<evidence type="ECO:0000313" key="1">
    <source>
        <dbReference type="EMBL" id="PPH71372.1"/>
    </source>
</evidence>
<protein>
    <submittedName>
        <fullName evidence="1">Uncharacterized protein</fullName>
    </submittedName>
</protein>
<evidence type="ECO:0000313" key="2">
    <source>
        <dbReference type="Proteomes" id="UP000239698"/>
    </source>
</evidence>
<dbReference type="EMBL" id="PSVT01000057">
    <property type="protein sequence ID" value="PPH71372.1"/>
    <property type="molecule type" value="Genomic_DNA"/>
</dbReference>
<proteinExistence type="predicted"/>
<gene>
    <name evidence="1" type="ORF">C5C40_15095</name>
</gene>
<dbReference type="Proteomes" id="UP000239698">
    <property type="component" value="Unassembled WGS sequence"/>
</dbReference>
<organism evidence="1 2">
    <name type="scientific">Rathayibacter rathayi</name>
    <name type="common">Corynebacterium rathayi</name>
    <dbReference type="NCBI Taxonomy" id="33887"/>
    <lineage>
        <taxon>Bacteria</taxon>
        <taxon>Bacillati</taxon>
        <taxon>Actinomycetota</taxon>
        <taxon>Actinomycetes</taxon>
        <taxon>Micrococcales</taxon>
        <taxon>Microbacteriaceae</taxon>
        <taxon>Rathayibacter</taxon>
    </lineage>
</organism>
<keyword evidence="2" id="KW-1185">Reference proteome</keyword>
<name>A0ABX5A7V1_RATRA</name>
<comment type="caution">
    <text evidence="1">The sequence shown here is derived from an EMBL/GenBank/DDBJ whole genome shotgun (WGS) entry which is preliminary data.</text>
</comment>
<accession>A0ABX5A7V1</accession>
<sequence>MTFDPWAPDAAPVTFLLGDEQSGRADGTLHIAARTAAAGIPVRVLVFTLERQRAYQNVGVAGTLIPAYTRDVIHELEWAAHQLDDSPIARLLVIDDAAHLSGADFQRETILDVLASHDNRVGWASSAAIAGPHCGRVVWSASDGFGACDTHTLGKGWSLPAVALFSPMTARIQRRDLGRTLTDLDRQHLRQHNAAVLGSPDGRSLTRVRFTTDPPAHLVGRRA</sequence>
<reference evidence="1 2" key="1">
    <citation type="submission" date="2018-02" db="EMBL/GenBank/DDBJ databases">
        <title>Bacteriophage NCPPB3778 and a type I-E CRISPR drive the evolution of the US Biological Select Agent, Rathayibacter toxicus.</title>
        <authorList>
            <person name="Davis E.W.II."/>
            <person name="Tabima J.F."/>
            <person name="Weisberg A.J."/>
            <person name="Lopes L.D."/>
            <person name="Wiseman M.S."/>
            <person name="Wiseman M.S."/>
            <person name="Pupko T."/>
            <person name="Belcher M.S."/>
            <person name="Sechler A.J."/>
            <person name="Tancos M.A."/>
            <person name="Schroeder B.K."/>
            <person name="Murray T.D."/>
            <person name="Luster D.G."/>
            <person name="Schneider W.L."/>
            <person name="Rogers E."/>
            <person name="Andreote F.D."/>
            <person name="Grunwald N.J."/>
            <person name="Putnam M.L."/>
            <person name="Chang J.H."/>
        </authorList>
    </citation>
    <scope>NUCLEOTIDE SEQUENCE [LARGE SCALE GENOMIC DNA]</scope>
    <source>
        <strain evidence="1 2">AY1D6</strain>
    </source>
</reference>